<evidence type="ECO:0000313" key="3">
    <source>
        <dbReference type="EMBL" id="KAJ6221241.1"/>
    </source>
</evidence>
<sequence length="724" mass="82996">MFNLISNSPLSDVLAPKLSPLEELIVQWESFTSFFNSDQHPEQELCKCRIESTNLSNKLSIMCDILVQEQAKHVRGKVDRTAAGICASLEYALQNKIFDTLSVLALADAPLGISPRIMLFFNRILFDCKVQLIPHRTVHSALEKLILICGKIPAGPYEPVEMLFLGCITDLIYRNPPFLNFFLSDSYPLLNSLLSLLCSPDSEIAKRAGDSIIKLLCVENENADRLIIERTPFCSKIINQIIVHYGEIPRSLNAQELETAIYMFRNDSISSPDSSFSNSVRKFLCFLKWYILFDMIMYHIPQTSNLKETMLKHFKMDFLQSIILPDLIGDGFASEFDAVDNVFLTTILLSNCLRNTESFILFNCIGEFLTIPDPQDPIIRDKHHNHRLMSTLLKRCCLTEPTVSDDPNMPNESQRFKLASVTIQLFEDIISRPSRKLVNKLIVDHLRSRHYIDLESQNNNDETIDRYETIFDKLNPDSIAELSVIQDEIRKLPNMLQQTIVPIESNKLNSILHYFTSLIPAEFKFQVDQEPNDYAGYVKEAIKGEQLFLTNCFIHWQHNETLDHVTNSSNNEGDFLRMIFDNLNAMLSLPYDINLQVFSLVAKISLIPDDYINEYLLDPTISLNATSRSLFTILHKLVEELQISVKGIDDLRTRLLFTKQRLLHNNTEHDNGLRISNPMDNILQCLIVLDEFCKELACIIYSKNQIHVHQQSDTVSQPSTMTEV</sequence>
<dbReference type="OMA" id="CDHLIME"/>
<dbReference type="Pfam" id="PF10257">
    <property type="entry name" value="RAI16-like"/>
    <property type="match status" value="1"/>
</dbReference>
<organism evidence="3 4">
    <name type="scientific">Blomia tropicalis</name>
    <name type="common">Mite</name>
    <dbReference type="NCBI Taxonomy" id="40697"/>
    <lineage>
        <taxon>Eukaryota</taxon>
        <taxon>Metazoa</taxon>
        <taxon>Ecdysozoa</taxon>
        <taxon>Arthropoda</taxon>
        <taxon>Chelicerata</taxon>
        <taxon>Arachnida</taxon>
        <taxon>Acari</taxon>
        <taxon>Acariformes</taxon>
        <taxon>Sarcoptiformes</taxon>
        <taxon>Astigmata</taxon>
        <taxon>Glycyphagoidea</taxon>
        <taxon>Echimyopodidae</taxon>
        <taxon>Blomia</taxon>
    </lineage>
</organism>
<evidence type="ECO:0000256" key="1">
    <source>
        <dbReference type="ARBA" id="ARBA00024336"/>
    </source>
</evidence>
<proteinExistence type="inferred from homology"/>
<dbReference type="OrthoDB" id="5350595at2759"/>
<dbReference type="Proteomes" id="UP001142055">
    <property type="component" value="Chromosome 2"/>
</dbReference>
<dbReference type="AlphaFoldDB" id="A0A9Q0RNZ8"/>
<reference evidence="3" key="1">
    <citation type="submission" date="2022-12" db="EMBL/GenBank/DDBJ databases">
        <title>Genome assemblies of Blomia tropicalis.</title>
        <authorList>
            <person name="Cui Y."/>
        </authorList>
    </citation>
    <scope>NUCLEOTIDE SEQUENCE</scope>
    <source>
        <tissue evidence="3">Adult mites</tissue>
    </source>
</reference>
<accession>A0A9Q0RNZ8</accession>
<dbReference type="EMBL" id="JAPWDV010000002">
    <property type="protein sequence ID" value="KAJ6221241.1"/>
    <property type="molecule type" value="Genomic_DNA"/>
</dbReference>
<comment type="caution">
    <text evidence="3">The sequence shown here is derived from an EMBL/GenBank/DDBJ whole genome shotgun (WGS) entry which is preliminary data.</text>
</comment>
<dbReference type="InterPro" id="IPR045669">
    <property type="entry name" value="FHIP_C"/>
</dbReference>
<dbReference type="InterPro" id="IPR045668">
    <property type="entry name" value="FHIP_KELAA_motif"/>
</dbReference>
<comment type="similarity">
    <text evidence="1">Belongs to the FHIP family.</text>
</comment>
<protein>
    <recommendedName>
        <fullName evidence="2">FHF complex subunit HOOK-interacting protein C-terminal domain-containing protein</fullName>
    </recommendedName>
</protein>
<keyword evidence="4" id="KW-1185">Reference proteome</keyword>
<feature type="domain" description="FHF complex subunit HOOK-interacting protein C-terminal" evidence="2">
    <location>
        <begin position="572"/>
        <end position="664"/>
    </location>
</feature>
<dbReference type="Pfam" id="PF19314">
    <property type="entry name" value="DUF5917"/>
    <property type="match status" value="1"/>
</dbReference>
<evidence type="ECO:0000313" key="4">
    <source>
        <dbReference type="Proteomes" id="UP001142055"/>
    </source>
</evidence>
<dbReference type="Pfam" id="PF19311">
    <property type="entry name" value="KELAA"/>
    <property type="match status" value="1"/>
</dbReference>
<name>A0A9Q0RNZ8_BLOTA</name>
<gene>
    <name evidence="3" type="ORF">RDWZM_007053</name>
</gene>
<dbReference type="PANTHER" id="PTHR21705:SF12">
    <property type="entry name" value="FHF COMPLEX SUBUNIT HOOK-INTERACTING PROTEIN C-TERMINAL DOMAIN-CONTAINING PROTEIN"/>
    <property type="match status" value="1"/>
</dbReference>
<dbReference type="PANTHER" id="PTHR21705">
    <property type="entry name" value="RAI16 PROTEIN-RELATED"/>
    <property type="match status" value="1"/>
</dbReference>
<evidence type="ECO:0000259" key="2">
    <source>
        <dbReference type="Pfam" id="PF19314"/>
    </source>
</evidence>
<dbReference type="InterPro" id="IPR019384">
    <property type="entry name" value="FHIP"/>
</dbReference>